<dbReference type="Proteomes" id="UP000187280">
    <property type="component" value="Unassembled WGS sequence"/>
</dbReference>
<protein>
    <submittedName>
        <fullName evidence="2">GMP synthase (Glutamine-hydrolysing)</fullName>
    </submittedName>
</protein>
<evidence type="ECO:0000313" key="3">
    <source>
        <dbReference type="Proteomes" id="UP000187280"/>
    </source>
</evidence>
<dbReference type="SUPFAM" id="SSF52317">
    <property type="entry name" value="Class I glutamine amidotransferase-like"/>
    <property type="match status" value="1"/>
</dbReference>
<accession>A0A1H3ZL04</accession>
<dbReference type="Gene3D" id="3.40.50.880">
    <property type="match status" value="1"/>
</dbReference>
<feature type="domain" description="Glutamine amidotransferase" evidence="1">
    <location>
        <begin position="86"/>
        <end position="198"/>
    </location>
</feature>
<dbReference type="EMBL" id="FNQS01000003">
    <property type="protein sequence ID" value="SEA24318.1"/>
    <property type="molecule type" value="Genomic_DNA"/>
</dbReference>
<name>A0A1H3ZL04_9GAMM</name>
<dbReference type="eggNOG" id="COG0518">
    <property type="taxonomic scope" value="Bacteria"/>
</dbReference>
<gene>
    <name evidence="2" type="ORF">SAMN02982996_01222</name>
</gene>
<dbReference type="PANTHER" id="PTHR42695:SF5">
    <property type="entry name" value="GLUTAMINE AMIDOTRANSFERASE YLR126C-RELATED"/>
    <property type="match status" value="1"/>
</dbReference>
<evidence type="ECO:0000313" key="2">
    <source>
        <dbReference type="EMBL" id="SEA24318.1"/>
    </source>
</evidence>
<dbReference type="NCBIfam" id="NF006562">
    <property type="entry name" value="PRK09065.1"/>
    <property type="match status" value="1"/>
</dbReference>
<keyword evidence="3" id="KW-1185">Reference proteome</keyword>
<dbReference type="RefSeq" id="WP_074728211.1">
    <property type="nucleotide sequence ID" value="NZ_FNQS01000003.1"/>
</dbReference>
<dbReference type="GO" id="GO:0005829">
    <property type="term" value="C:cytosol"/>
    <property type="evidence" value="ECO:0007669"/>
    <property type="project" value="TreeGrafter"/>
</dbReference>
<dbReference type="InterPro" id="IPR044992">
    <property type="entry name" value="ChyE-like"/>
</dbReference>
<dbReference type="GeneID" id="97764123"/>
<dbReference type="PANTHER" id="PTHR42695">
    <property type="entry name" value="GLUTAMINE AMIDOTRANSFERASE YLR126C-RELATED"/>
    <property type="match status" value="1"/>
</dbReference>
<dbReference type="PROSITE" id="PS51273">
    <property type="entry name" value="GATASE_TYPE_1"/>
    <property type="match status" value="1"/>
</dbReference>
<dbReference type="AlphaFoldDB" id="A0A1H3ZL04"/>
<sequence>MNRAEKPVLIIQMGQPPAPIAADVGQQSDWFRSALAQLELGELLIVRPDLNEALPPPSSLTAAIVTGSWAMVTDRLAWSERTGVWLRQAVDEQLPLLGVCYGHQLLADALGGTVTNNPQGKEVGLKTVSLAPLASQDTLLSELPTHFSAYLTHLQSVVTPPPGAQVLASSALDGCQILRYSPTALSFQFHPEMDANVMNACLKNNRQPTLTVQEEPRWARRLLVEFVRQARLARPAAARAGSE</sequence>
<dbReference type="Pfam" id="PF00117">
    <property type="entry name" value="GATase"/>
    <property type="match status" value="1"/>
</dbReference>
<dbReference type="InterPro" id="IPR017926">
    <property type="entry name" value="GATASE"/>
</dbReference>
<organism evidence="2 3">
    <name type="scientific">Lonsdalea quercina</name>
    <dbReference type="NCBI Taxonomy" id="71657"/>
    <lineage>
        <taxon>Bacteria</taxon>
        <taxon>Pseudomonadati</taxon>
        <taxon>Pseudomonadota</taxon>
        <taxon>Gammaproteobacteria</taxon>
        <taxon>Enterobacterales</taxon>
        <taxon>Pectobacteriaceae</taxon>
        <taxon>Lonsdalea</taxon>
    </lineage>
</organism>
<evidence type="ECO:0000259" key="1">
    <source>
        <dbReference type="Pfam" id="PF00117"/>
    </source>
</evidence>
<proteinExistence type="predicted"/>
<reference evidence="2 3" key="1">
    <citation type="submission" date="2016-10" db="EMBL/GenBank/DDBJ databases">
        <authorList>
            <person name="de Groot N.N."/>
        </authorList>
    </citation>
    <scope>NUCLEOTIDE SEQUENCE [LARGE SCALE GENOMIC DNA]</scope>
    <source>
        <strain evidence="2 3">ATCC 29281</strain>
    </source>
</reference>
<dbReference type="InterPro" id="IPR029062">
    <property type="entry name" value="Class_I_gatase-like"/>
</dbReference>
<dbReference type="STRING" id="71657.SAMN02982996_01222"/>
<dbReference type="CDD" id="cd01741">
    <property type="entry name" value="GATase1_1"/>
    <property type="match status" value="1"/>
</dbReference>